<sequence>MSDSAPTTTTAQTIRPALFLLVPLFTVALVVLALSNRPQAQGPRPYSEAKKQARIAYALIGALAALATLAGALPLSHAGNAQAEALTQTLLSLLLGLPVLHLPASYVRPRHPQLITRIVHTGLLVIFLSSATLLALLAPFLPPSDSAVPLYLPPALFLAYTLIAVPRVALALFSFSSPSSSSPTRPITIHVATHRTSIPLSLPSPASTASSFPFDHDDHDEDDIVHRPRRHRHEKIASVDSSTSTITAVDLPRRSLASPTPPLIVTHDPLPSSDIEHQHARLIPRDRDIDVNATYSYPGAAAHALNQHHSASAHLRAQLIYNRSRSLLVFLLAVQLTALAAYACALASHIPASSRAAAEALGIAHAACTVLAVTGTMSAYLSPAAGQRERKRADAARMTFPKLSPVRKEDFENVAQDDKRGFGFGYDLGGYEMEDACATPTSVPGLHRPPLSLAVPSPVSPLALAPNRYSEDAVVSPTTTHATTAHREPIILTYERPLGERSLLETTDTEGGTRSLFSSLSLSSMKSGSLRRAVSSAGAGSAIAGPSTSKKLFGWELAWDPLPLASSSNGKSGKSTQEQMESVDESFIDLDGTWGNGGGYGRKEREGGREKERESRKLKRNTTGDLAARMPPNVSTYPAPPMPTVSVLFLGR</sequence>
<protein>
    <submittedName>
        <fullName evidence="3">Uncharacterized protein</fullName>
    </submittedName>
</protein>
<dbReference type="Proteomes" id="UP000467700">
    <property type="component" value="Unassembled WGS sequence"/>
</dbReference>
<keyword evidence="2" id="KW-0812">Transmembrane</keyword>
<proteinExistence type="predicted"/>
<keyword evidence="2" id="KW-0472">Membrane</keyword>
<feature type="transmembrane region" description="Helical" evidence="2">
    <location>
        <begin position="118"/>
        <end position="138"/>
    </location>
</feature>
<evidence type="ECO:0000313" key="4">
    <source>
        <dbReference type="Proteomes" id="UP000467700"/>
    </source>
</evidence>
<reference evidence="3 4" key="1">
    <citation type="submission" date="2020-01" db="EMBL/GenBank/DDBJ databases">
        <authorList>
            <person name="Gupta K D."/>
        </authorList>
    </citation>
    <scope>NUCLEOTIDE SEQUENCE [LARGE SCALE GENOMIC DNA]</scope>
</reference>
<feature type="transmembrane region" description="Helical" evidence="2">
    <location>
        <begin position="362"/>
        <end position="382"/>
    </location>
</feature>
<accession>A0A8S0VQN9</accession>
<keyword evidence="4" id="KW-1185">Reference proteome</keyword>
<feature type="transmembrane region" description="Helical" evidence="2">
    <location>
        <begin position="150"/>
        <end position="175"/>
    </location>
</feature>
<feature type="compositionally biased region" description="Polar residues" evidence="1">
    <location>
        <begin position="565"/>
        <end position="580"/>
    </location>
</feature>
<evidence type="ECO:0000313" key="3">
    <source>
        <dbReference type="EMBL" id="CAA7260635.1"/>
    </source>
</evidence>
<feature type="transmembrane region" description="Helical" evidence="2">
    <location>
        <begin position="55"/>
        <end position="73"/>
    </location>
</feature>
<feature type="region of interest" description="Disordered" evidence="1">
    <location>
        <begin position="564"/>
        <end position="638"/>
    </location>
</feature>
<gene>
    <name evidence="3" type="ORF">AAE3_LOCUS2898</name>
</gene>
<feature type="transmembrane region" description="Helical" evidence="2">
    <location>
        <begin position="327"/>
        <end position="350"/>
    </location>
</feature>
<keyword evidence="2" id="KW-1133">Transmembrane helix</keyword>
<evidence type="ECO:0000256" key="1">
    <source>
        <dbReference type="SAM" id="MobiDB-lite"/>
    </source>
</evidence>
<feature type="transmembrane region" description="Helical" evidence="2">
    <location>
        <begin position="14"/>
        <end position="34"/>
    </location>
</feature>
<feature type="compositionally biased region" description="Basic and acidic residues" evidence="1">
    <location>
        <begin position="601"/>
        <end position="615"/>
    </location>
</feature>
<name>A0A8S0VQN9_CYCAE</name>
<dbReference type="EMBL" id="CACVBS010000030">
    <property type="protein sequence ID" value="CAA7260635.1"/>
    <property type="molecule type" value="Genomic_DNA"/>
</dbReference>
<organism evidence="3 4">
    <name type="scientific">Cyclocybe aegerita</name>
    <name type="common">Black poplar mushroom</name>
    <name type="synonym">Agrocybe aegerita</name>
    <dbReference type="NCBI Taxonomy" id="1973307"/>
    <lineage>
        <taxon>Eukaryota</taxon>
        <taxon>Fungi</taxon>
        <taxon>Dikarya</taxon>
        <taxon>Basidiomycota</taxon>
        <taxon>Agaricomycotina</taxon>
        <taxon>Agaricomycetes</taxon>
        <taxon>Agaricomycetidae</taxon>
        <taxon>Agaricales</taxon>
        <taxon>Agaricineae</taxon>
        <taxon>Bolbitiaceae</taxon>
        <taxon>Cyclocybe</taxon>
    </lineage>
</organism>
<evidence type="ECO:0000256" key="2">
    <source>
        <dbReference type="SAM" id="Phobius"/>
    </source>
</evidence>
<comment type="caution">
    <text evidence="3">The sequence shown here is derived from an EMBL/GenBank/DDBJ whole genome shotgun (WGS) entry which is preliminary data.</text>
</comment>
<dbReference type="AlphaFoldDB" id="A0A8S0VQN9"/>
<feature type="transmembrane region" description="Helical" evidence="2">
    <location>
        <begin position="85"/>
        <end position="106"/>
    </location>
</feature>